<evidence type="ECO:0000256" key="10">
    <source>
        <dbReference type="ARBA" id="ARBA00035120"/>
    </source>
</evidence>
<accession>A0ABV8UQC4</accession>
<evidence type="ECO:0000313" key="13">
    <source>
        <dbReference type="EMBL" id="MFC4353115.1"/>
    </source>
</evidence>
<evidence type="ECO:0000256" key="1">
    <source>
        <dbReference type="ARBA" id="ARBA00004651"/>
    </source>
</evidence>
<evidence type="ECO:0000256" key="9">
    <source>
        <dbReference type="ARBA" id="ARBA00023303"/>
    </source>
</evidence>
<gene>
    <name evidence="12 13" type="primary">crcB</name>
    <name evidence="12" type="synonym">fluC</name>
    <name evidence="13" type="ORF">ACFOW6_16315</name>
</gene>
<keyword evidence="14" id="KW-1185">Reference proteome</keyword>
<keyword evidence="12" id="KW-0813">Transport</keyword>
<proteinExistence type="inferred from homology"/>
<evidence type="ECO:0000256" key="12">
    <source>
        <dbReference type="HAMAP-Rule" id="MF_00454"/>
    </source>
</evidence>
<keyword evidence="2 12" id="KW-1003">Cell membrane</keyword>
<feature type="transmembrane region" description="Helical" evidence="12">
    <location>
        <begin position="67"/>
        <end position="89"/>
    </location>
</feature>
<keyword evidence="3" id="KW-0997">Cell inner membrane</keyword>
<dbReference type="NCBIfam" id="NF010791">
    <property type="entry name" value="PRK14195.1"/>
    <property type="match status" value="1"/>
</dbReference>
<comment type="caution">
    <text evidence="13">The sequence shown here is derived from an EMBL/GenBank/DDBJ whole genome shotgun (WGS) entry which is preliminary data.</text>
</comment>
<evidence type="ECO:0000256" key="3">
    <source>
        <dbReference type="ARBA" id="ARBA00022519"/>
    </source>
</evidence>
<comment type="catalytic activity">
    <reaction evidence="11">
        <text>fluoride(in) = fluoride(out)</text>
        <dbReference type="Rhea" id="RHEA:76159"/>
        <dbReference type="ChEBI" id="CHEBI:17051"/>
    </reaction>
    <physiologicalReaction direction="left-to-right" evidence="11">
        <dbReference type="Rhea" id="RHEA:76160"/>
    </physiologicalReaction>
</comment>
<evidence type="ECO:0000256" key="5">
    <source>
        <dbReference type="ARBA" id="ARBA00022989"/>
    </source>
</evidence>
<dbReference type="Pfam" id="PF02537">
    <property type="entry name" value="CRCB"/>
    <property type="match status" value="1"/>
</dbReference>
<keyword evidence="12" id="KW-0479">Metal-binding</keyword>
<organism evidence="13 14">
    <name type="scientific">Fodinicurvata halophila</name>
    <dbReference type="NCBI Taxonomy" id="1419723"/>
    <lineage>
        <taxon>Bacteria</taxon>
        <taxon>Pseudomonadati</taxon>
        <taxon>Pseudomonadota</taxon>
        <taxon>Alphaproteobacteria</taxon>
        <taxon>Rhodospirillales</taxon>
        <taxon>Rhodovibrionaceae</taxon>
        <taxon>Fodinicurvata</taxon>
    </lineage>
</organism>
<dbReference type="RefSeq" id="WP_382423492.1">
    <property type="nucleotide sequence ID" value="NZ_JBHSCW010000011.1"/>
</dbReference>
<feature type="transmembrane region" description="Helical" evidence="12">
    <location>
        <begin position="38"/>
        <end position="60"/>
    </location>
</feature>
<evidence type="ECO:0000256" key="7">
    <source>
        <dbReference type="ARBA" id="ARBA00023065"/>
    </source>
</evidence>
<keyword evidence="6 12" id="KW-0915">Sodium</keyword>
<evidence type="ECO:0000256" key="11">
    <source>
        <dbReference type="ARBA" id="ARBA00035585"/>
    </source>
</evidence>
<keyword evidence="4 12" id="KW-0812">Transmembrane</keyword>
<dbReference type="PANTHER" id="PTHR28259:SF1">
    <property type="entry name" value="FLUORIDE EXPORT PROTEIN 1-RELATED"/>
    <property type="match status" value="1"/>
</dbReference>
<keyword evidence="9 12" id="KW-0407">Ion channel</keyword>
<evidence type="ECO:0000256" key="8">
    <source>
        <dbReference type="ARBA" id="ARBA00023136"/>
    </source>
</evidence>
<feature type="transmembrane region" description="Helical" evidence="12">
    <location>
        <begin position="101"/>
        <end position="124"/>
    </location>
</feature>
<dbReference type="PANTHER" id="PTHR28259">
    <property type="entry name" value="FLUORIDE EXPORT PROTEIN 1-RELATED"/>
    <property type="match status" value="1"/>
</dbReference>
<feature type="binding site" evidence="12">
    <location>
        <position position="75"/>
    </location>
    <ligand>
        <name>Na(+)</name>
        <dbReference type="ChEBI" id="CHEBI:29101"/>
        <note>structural</note>
    </ligand>
</feature>
<reference evidence="14" key="1">
    <citation type="journal article" date="2019" name="Int. J. Syst. Evol. Microbiol.">
        <title>The Global Catalogue of Microorganisms (GCM) 10K type strain sequencing project: providing services to taxonomists for standard genome sequencing and annotation.</title>
        <authorList>
            <consortium name="The Broad Institute Genomics Platform"/>
            <consortium name="The Broad Institute Genome Sequencing Center for Infectious Disease"/>
            <person name="Wu L."/>
            <person name="Ma J."/>
        </authorList>
    </citation>
    <scope>NUCLEOTIDE SEQUENCE [LARGE SCALE GENOMIC DNA]</scope>
    <source>
        <strain evidence="14">CECT 8472</strain>
    </source>
</reference>
<protein>
    <recommendedName>
        <fullName evidence="12">Fluoride-specific ion channel FluC</fullName>
    </recommendedName>
</protein>
<dbReference type="InterPro" id="IPR003691">
    <property type="entry name" value="FluC"/>
</dbReference>
<keyword evidence="8 12" id="KW-0472">Membrane</keyword>
<dbReference type="HAMAP" id="MF_00454">
    <property type="entry name" value="FluC"/>
    <property type="match status" value="1"/>
</dbReference>
<feature type="binding site" evidence="12">
    <location>
        <position position="78"/>
    </location>
    <ligand>
        <name>Na(+)</name>
        <dbReference type="ChEBI" id="CHEBI:29101"/>
        <note>structural</note>
    </ligand>
</feature>
<keyword evidence="7 12" id="KW-0406">Ion transport</keyword>
<comment type="similarity">
    <text evidence="10 12">Belongs to the fluoride channel Fluc/FEX (TC 1.A.43) family.</text>
</comment>
<evidence type="ECO:0000256" key="6">
    <source>
        <dbReference type="ARBA" id="ARBA00023053"/>
    </source>
</evidence>
<dbReference type="Proteomes" id="UP001595799">
    <property type="component" value="Unassembled WGS sequence"/>
</dbReference>
<sequence>MYSLFAVAAGGALGAVARHLLAGQIMRLTGHGFPYGTLSVNVLGGLLMGLLIGLFALHWNPGQELRLFLTVGLLGGFTTFSTFSMETILLLERGAWPSAGLYVLVSVSLAIAGFAMGQALVRLLSG</sequence>
<name>A0ABV8UQC4_9PROT</name>
<dbReference type="EMBL" id="JBHSCW010000011">
    <property type="protein sequence ID" value="MFC4353115.1"/>
    <property type="molecule type" value="Genomic_DNA"/>
</dbReference>
<comment type="subcellular location">
    <subcellularLocation>
        <location evidence="1 12">Cell membrane</location>
        <topology evidence="1 12">Multi-pass membrane protein</topology>
    </subcellularLocation>
</comment>
<evidence type="ECO:0000256" key="2">
    <source>
        <dbReference type="ARBA" id="ARBA00022475"/>
    </source>
</evidence>
<evidence type="ECO:0000256" key="4">
    <source>
        <dbReference type="ARBA" id="ARBA00022692"/>
    </source>
</evidence>
<evidence type="ECO:0000313" key="14">
    <source>
        <dbReference type="Proteomes" id="UP001595799"/>
    </source>
</evidence>
<comment type="function">
    <text evidence="12">Fluoride-specific ion channel. Important for reducing fluoride concentration in the cell, thus reducing its toxicity.</text>
</comment>
<keyword evidence="5 12" id="KW-1133">Transmembrane helix</keyword>
<comment type="activity regulation">
    <text evidence="12">Na(+) is not transported, but it plays an essential structural role and its presence is essential for fluoride channel function.</text>
</comment>
<dbReference type="NCBIfam" id="TIGR00494">
    <property type="entry name" value="crcB"/>
    <property type="match status" value="1"/>
</dbReference>